<evidence type="ECO:0000313" key="5">
    <source>
        <dbReference type="Proteomes" id="UP000001449"/>
    </source>
</evidence>
<dbReference type="RefSeq" id="XP_002296277.1">
    <property type="nucleotide sequence ID" value="XM_002296241.1"/>
</dbReference>
<dbReference type="KEGG" id="tps:THAPS_269276"/>
<feature type="domain" description="K Homology" evidence="3">
    <location>
        <begin position="189"/>
        <end position="318"/>
    </location>
</feature>
<feature type="region of interest" description="Disordered" evidence="2">
    <location>
        <begin position="1"/>
        <end position="31"/>
    </location>
</feature>
<reference evidence="4 5" key="2">
    <citation type="journal article" date="2008" name="Nature">
        <title>The Phaeodactylum genome reveals the evolutionary history of diatom genomes.</title>
        <authorList>
            <person name="Bowler C."/>
            <person name="Allen A.E."/>
            <person name="Badger J.H."/>
            <person name="Grimwood J."/>
            <person name="Jabbari K."/>
            <person name="Kuo A."/>
            <person name="Maheswari U."/>
            <person name="Martens C."/>
            <person name="Maumus F."/>
            <person name="Otillar R.P."/>
            <person name="Rayko E."/>
            <person name="Salamov A."/>
            <person name="Vandepoele K."/>
            <person name="Beszteri B."/>
            <person name="Gruber A."/>
            <person name="Heijde M."/>
            <person name="Katinka M."/>
            <person name="Mock T."/>
            <person name="Valentin K."/>
            <person name="Verret F."/>
            <person name="Berges J.A."/>
            <person name="Brownlee C."/>
            <person name="Cadoret J.P."/>
            <person name="Chiovitti A."/>
            <person name="Choi C.J."/>
            <person name="Coesel S."/>
            <person name="De Martino A."/>
            <person name="Detter J.C."/>
            <person name="Durkin C."/>
            <person name="Falciatore A."/>
            <person name="Fournet J."/>
            <person name="Haruta M."/>
            <person name="Huysman M.J."/>
            <person name="Jenkins B.D."/>
            <person name="Jiroutova K."/>
            <person name="Jorgensen R.E."/>
            <person name="Joubert Y."/>
            <person name="Kaplan A."/>
            <person name="Kroger N."/>
            <person name="Kroth P.G."/>
            <person name="La Roche J."/>
            <person name="Lindquist E."/>
            <person name="Lommer M."/>
            <person name="Martin-Jezequel V."/>
            <person name="Lopez P.J."/>
            <person name="Lucas S."/>
            <person name="Mangogna M."/>
            <person name="McGinnis K."/>
            <person name="Medlin L.K."/>
            <person name="Montsant A."/>
            <person name="Oudot-Le Secq M.P."/>
            <person name="Napoli C."/>
            <person name="Obornik M."/>
            <person name="Parker M.S."/>
            <person name="Petit J.L."/>
            <person name="Porcel B.M."/>
            <person name="Poulsen N."/>
            <person name="Robison M."/>
            <person name="Rychlewski L."/>
            <person name="Rynearson T.A."/>
            <person name="Schmutz J."/>
            <person name="Shapiro H."/>
            <person name="Siaut M."/>
            <person name="Stanley M."/>
            <person name="Sussman M.R."/>
            <person name="Taylor A.R."/>
            <person name="Vardi A."/>
            <person name="von Dassow P."/>
            <person name="Vyverman W."/>
            <person name="Willis A."/>
            <person name="Wyrwicz L.S."/>
            <person name="Rokhsar D.S."/>
            <person name="Weissenbach J."/>
            <person name="Armbrust E.V."/>
            <person name="Green B.R."/>
            <person name="Van de Peer Y."/>
            <person name="Grigoriev I.V."/>
        </authorList>
    </citation>
    <scope>NUCLEOTIDE SEQUENCE [LARGE SCALE GENOMIC DNA]</scope>
    <source>
        <strain evidence="4 5">CCMP1335</strain>
    </source>
</reference>
<sequence>MPVPPKHRYTNPPNTVDGGRAASPLNTQPVPTTPESLALSCLRQTAISHPAQQCQITIYVPSYSVGAVIGRGGKTILNVQREAMKRSVGHTGPVKISVLGGYNNPSGTSGGGDKKGGPSSYKNDGTASTYSTWNYNEYYNQQQTQHSDITDPESDEDDEWTPVIIRGDPVGCLSAARQVIPIIDRAHDPDIVFEVPIHRTKHNLLVGKKGVVLAAMSATFQLRIMIPPNDLISKVESTGGTNYWKQRQVQTEAGNIDASTLLFAETMGSSETHPIINAHDAAALSEVAMSTLPPNVIQLEGDIDNIEKCLIKMLSIVSGERFVPPGVIVSIDEEKKDTTAKKAKGHTKDKDLGNTVNAEAIVVSKAGTPASKISLGKLRSVQRKTNTVIRRKRKKVRVDGGDNANEQELDAAENAEPSYEADNIDEEKEGGDDTAVSTKTAQQYVITGSVEGVKAAVAAFEKALGLATGSSVVRLIDTEDSTNELIPADGEAATDKDGTDAKAKTQRRRGTRKRGKAKSQKTDEGGGPREDASYV</sequence>
<dbReference type="InParanoid" id="B5YNI2"/>
<gene>
    <name evidence="4" type="ORF">THAPS_269276</name>
</gene>
<accession>B5YNI2</accession>
<dbReference type="GeneID" id="7450689"/>
<keyword evidence="1" id="KW-0694">RNA-binding</keyword>
<proteinExistence type="predicted"/>
<dbReference type="HOGENOM" id="CLU_509536_0_0_1"/>
<feature type="compositionally biased region" description="Basic and acidic residues" evidence="2">
    <location>
        <begin position="493"/>
        <end position="503"/>
    </location>
</feature>
<feature type="compositionally biased region" description="Acidic residues" evidence="2">
    <location>
        <begin position="422"/>
        <end position="432"/>
    </location>
</feature>
<dbReference type="PROSITE" id="PS50084">
    <property type="entry name" value="KH_TYPE_1"/>
    <property type="match status" value="1"/>
</dbReference>
<dbReference type="OMA" id="RNTMGHE"/>
<dbReference type="Gene3D" id="3.30.1370.10">
    <property type="entry name" value="K Homology domain, type 1"/>
    <property type="match status" value="2"/>
</dbReference>
<dbReference type="eggNOG" id="ENOG502SY3W">
    <property type="taxonomic scope" value="Eukaryota"/>
</dbReference>
<evidence type="ECO:0000259" key="3">
    <source>
        <dbReference type="SMART" id="SM00322"/>
    </source>
</evidence>
<evidence type="ECO:0000256" key="1">
    <source>
        <dbReference type="PROSITE-ProRule" id="PRU00117"/>
    </source>
</evidence>
<organism evidence="4 5">
    <name type="scientific">Thalassiosira pseudonana</name>
    <name type="common">Marine diatom</name>
    <name type="synonym">Cyclotella nana</name>
    <dbReference type="NCBI Taxonomy" id="35128"/>
    <lineage>
        <taxon>Eukaryota</taxon>
        <taxon>Sar</taxon>
        <taxon>Stramenopiles</taxon>
        <taxon>Ochrophyta</taxon>
        <taxon>Bacillariophyta</taxon>
        <taxon>Coscinodiscophyceae</taxon>
        <taxon>Thalassiosirophycidae</taxon>
        <taxon>Thalassiosirales</taxon>
        <taxon>Thalassiosiraceae</taxon>
        <taxon>Thalassiosira</taxon>
    </lineage>
</organism>
<feature type="compositionally biased region" description="Basic and acidic residues" evidence="2">
    <location>
        <begin position="520"/>
        <end position="535"/>
    </location>
</feature>
<dbReference type="SUPFAM" id="SSF54791">
    <property type="entry name" value="Eukaryotic type KH-domain (KH-domain type I)"/>
    <property type="match status" value="2"/>
</dbReference>
<feature type="domain" description="K Homology" evidence="3">
    <location>
        <begin position="52"/>
        <end position="184"/>
    </location>
</feature>
<protein>
    <submittedName>
        <fullName evidence="4">Hypothetical RNA binding protein</fullName>
    </submittedName>
</protein>
<dbReference type="GO" id="GO:0003729">
    <property type="term" value="F:mRNA binding"/>
    <property type="evidence" value="ECO:0000318"/>
    <property type="project" value="GO_Central"/>
</dbReference>
<feature type="region of interest" description="Disordered" evidence="2">
    <location>
        <begin position="389"/>
        <end position="436"/>
    </location>
</feature>
<evidence type="ECO:0000313" key="4">
    <source>
        <dbReference type="EMBL" id="ACI64994.1"/>
    </source>
</evidence>
<feature type="region of interest" description="Disordered" evidence="2">
    <location>
        <begin position="482"/>
        <end position="535"/>
    </location>
</feature>
<dbReference type="EMBL" id="CP001160">
    <property type="protein sequence ID" value="ACI64994.1"/>
    <property type="molecule type" value="Genomic_DNA"/>
</dbReference>
<dbReference type="InterPro" id="IPR004087">
    <property type="entry name" value="KH_dom"/>
</dbReference>
<feature type="compositionally biased region" description="Basic residues" evidence="2">
    <location>
        <begin position="504"/>
        <end position="519"/>
    </location>
</feature>
<dbReference type="Proteomes" id="UP000001449">
    <property type="component" value="Chromosome 7"/>
</dbReference>
<reference evidence="4 5" key="1">
    <citation type="journal article" date="2004" name="Science">
        <title>The genome of the diatom Thalassiosira pseudonana: ecology, evolution, and metabolism.</title>
        <authorList>
            <person name="Armbrust E.V."/>
            <person name="Berges J.A."/>
            <person name="Bowler C."/>
            <person name="Green B.R."/>
            <person name="Martinez D."/>
            <person name="Putnam N.H."/>
            <person name="Zhou S."/>
            <person name="Allen A.E."/>
            <person name="Apt K.E."/>
            <person name="Bechner M."/>
            <person name="Brzezinski M.A."/>
            <person name="Chaal B.K."/>
            <person name="Chiovitti A."/>
            <person name="Davis A.K."/>
            <person name="Demarest M.S."/>
            <person name="Detter J.C."/>
            <person name="Glavina T."/>
            <person name="Goodstein D."/>
            <person name="Hadi M.Z."/>
            <person name="Hellsten U."/>
            <person name="Hildebrand M."/>
            <person name="Jenkins B.D."/>
            <person name="Jurka J."/>
            <person name="Kapitonov V.V."/>
            <person name="Kroger N."/>
            <person name="Lau W.W."/>
            <person name="Lane T.W."/>
            <person name="Larimer F.W."/>
            <person name="Lippmeier J.C."/>
            <person name="Lucas S."/>
            <person name="Medina M."/>
            <person name="Montsant A."/>
            <person name="Obornik M."/>
            <person name="Parker M.S."/>
            <person name="Palenik B."/>
            <person name="Pazour G.J."/>
            <person name="Richardson P.M."/>
            <person name="Rynearson T.A."/>
            <person name="Saito M.A."/>
            <person name="Schwartz D.C."/>
            <person name="Thamatrakoln K."/>
            <person name="Valentin K."/>
            <person name="Vardi A."/>
            <person name="Wilkerson F.P."/>
            <person name="Rokhsar D.S."/>
        </authorList>
    </citation>
    <scope>NUCLEOTIDE SEQUENCE [LARGE SCALE GENOMIC DNA]</scope>
    <source>
        <strain evidence="4 5">CCMP1335</strain>
    </source>
</reference>
<dbReference type="SMART" id="SM00322">
    <property type="entry name" value="KH"/>
    <property type="match status" value="2"/>
</dbReference>
<dbReference type="InterPro" id="IPR036612">
    <property type="entry name" value="KH_dom_type_1_sf"/>
</dbReference>
<dbReference type="GO" id="GO:0010468">
    <property type="term" value="P:regulation of gene expression"/>
    <property type="evidence" value="ECO:0000318"/>
    <property type="project" value="GO_Central"/>
</dbReference>
<dbReference type="PaxDb" id="35128-Thaps269276"/>
<name>B5YNI2_THAPS</name>
<evidence type="ECO:0000256" key="2">
    <source>
        <dbReference type="SAM" id="MobiDB-lite"/>
    </source>
</evidence>
<dbReference type="AlphaFoldDB" id="B5YNI2"/>
<dbReference type="GO" id="GO:0005737">
    <property type="term" value="C:cytoplasm"/>
    <property type="evidence" value="ECO:0000318"/>
    <property type="project" value="GO_Central"/>
</dbReference>
<keyword evidence="5" id="KW-1185">Reference proteome</keyword>
<dbReference type="GO" id="GO:0005634">
    <property type="term" value="C:nucleus"/>
    <property type="evidence" value="ECO:0000318"/>
    <property type="project" value="GO_Central"/>
</dbReference>
<feature type="region of interest" description="Disordered" evidence="2">
    <location>
        <begin position="85"/>
        <end position="123"/>
    </location>
</feature>